<keyword evidence="2" id="KW-1185">Reference proteome</keyword>
<dbReference type="InterPro" id="IPR013783">
    <property type="entry name" value="Ig-like_fold"/>
</dbReference>
<accession>A0A2Z2NVN1</accession>
<evidence type="ECO:0000313" key="1">
    <source>
        <dbReference type="EMBL" id="ASJ71214.1"/>
    </source>
</evidence>
<dbReference type="AlphaFoldDB" id="A0A2Z2NVN1"/>
<name>A0A2Z2NVN1_9GAMM</name>
<dbReference type="PANTHER" id="PTHR40050:SF1">
    <property type="entry name" value="INNER SPORE COAT PROTEIN H"/>
    <property type="match status" value="1"/>
</dbReference>
<evidence type="ECO:0000313" key="2">
    <source>
        <dbReference type="Proteomes" id="UP000250079"/>
    </source>
</evidence>
<proteinExistence type="predicted"/>
<dbReference type="Proteomes" id="UP000250079">
    <property type="component" value="Chromosome"/>
</dbReference>
<dbReference type="Gene3D" id="2.60.40.10">
    <property type="entry name" value="Immunoglobulins"/>
    <property type="match status" value="2"/>
</dbReference>
<dbReference type="Pfam" id="PF08757">
    <property type="entry name" value="CotH"/>
    <property type="match status" value="1"/>
</dbReference>
<dbReference type="PANTHER" id="PTHR40050">
    <property type="entry name" value="INNER SPORE COAT PROTEIN H"/>
    <property type="match status" value="1"/>
</dbReference>
<keyword evidence="1" id="KW-0167">Capsid protein</keyword>
<organism evidence="1 2">
    <name type="scientific">Granulosicoccus antarcticus IMCC3135</name>
    <dbReference type="NCBI Taxonomy" id="1192854"/>
    <lineage>
        <taxon>Bacteria</taxon>
        <taxon>Pseudomonadati</taxon>
        <taxon>Pseudomonadota</taxon>
        <taxon>Gammaproteobacteria</taxon>
        <taxon>Chromatiales</taxon>
        <taxon>Granulosicoccaceae</taxon>
        <taxon>Granulosicoccus</taxon>
    </lineage>
</organism>
<gene>
    <name evidence="1" type="primary">cotH_1</name>
    <name evidence="1" type="ORF">IMCC3135_05510</name>
</gene>
<sequence length="830" mass="91717">MTSRINLTYGRFSLSWDIMNILTRAVLLTLAVVAQVHAQSNDVEAPVLTLQAPSADNATLQNEFIFSGTVTDTGGSGLREVRYLLKDLDSSEFVSPGGVVESPRLLRTADLALSNADNGTWSIPVILPEGRYRLYVRVRDQAGNSVVWAVRTTFSIEDGSAIVDETAPVLALVQPSSAIDTLTVGAQNFIGTANDGDGSGVARVFYILKNLADSNYIDDAGNVDSPRVLRDATLSLAADGSADWSLSLNLPAGRYRLYASVADQQNNTNWWAVRRDFTVEESTPPPGGSVFIPAASDIVDPLAFYQQDGYDTVDVIRMDLATRTSAGTCTSEDESGCTLDDVLADVDGDDDFTVDIPVKFIADDFPDDGLESNAGLRQRGASTRKAPQKSFRVRLTGDTSLWRHEERIQLNKHPYDQSRILNKLSFDLMAPIPHLPSLRTQFVNLWIDDGDGPVDQGLFTHVEAAKKEYLINRERDRDDNIYKAEFFLFSSSDLAEMAIDASGEPVDEARFNSRLEIERGDDHSKLIEMLAALNDPNQSFESVLDRYFNRNNVLTWLTVNMLMGQQDAVSHNYFLYNPLGTEKFYFLPWDYDGTFRTEASLSTSFDAAASRNRLNWGYARFWENNFISQYLQLPGMHQALIEAAEELRANYLTSAIISSLTDSYTPLVRPIISSEPDISQIGGIRSPENMGVWDARIASLPGTVASNLQQLKRSPNMPLPPYLKAPITSSGDVTFWWTPAFEVTGKPVSYDLQVSSSPEFSVGTIVLEATGIADRAERVELTIDQAELPAGSWYYRVLARTSDPVLYQIASNALSEGGQSYLGVRRFTLP</sequence>
<dbReference type="KEGG" id="gai:IMCC3135_05510"/>
<dbReference type="EMBL" id="CP018632">
    <property type="protein sequence ID" value="ASJ71214.1"/>
    <property type="molecule type" value="Genomic_DNA"/>
</dbReference>
<protein>
    <submittedName>
        <fullName evidence="1">Inner spore coat protein H</fullName>
    </submittedName>
</protein>
<reference evidence="1 2" key="1">
    <citation type="submission" date="2016-12" db="EMBL/GenBank/DDBJ databases">
        <authorList>
            <person name="Song W.-J."/>
            <person name="Kurnit D.M."/>
        </authorList>
    </citation>
    <scope>NUCLEOTIDE SEQUENCE [LARGE SCALE GENOMIC DNA]</scope>
    <source>
        <strain evidence="1 2">IMCC3135</strain>
    </source>
</reference>
<keyword evidence="1" id="KW-0946">Virion</keyword>
<dbReference type="InterPro" id="IPR014867">
    <property type="entry name" value="Spore_coat_CotH_CotH2/3/7"/>
</dbReference>